<organism evidence="5 6">
    <name type="scientific">Operophtera brumata</name>
    <name type="common">Winter moth</name>
    <name type="synonym">Phalaena brumata</name>
    <dbReference type="NCBI Taxonomy" id="104452"/>
    <lineage>
        <taxon>Eukaryota</taxon>
        <taxon>Metazoa</taxon>
        <taxon>Ecdysozoa</taxon>
        <taxon>Arthropoda</taxon>
        <taxon>Hexapoda</taxon>
        <taxon>Insecta</taxon>
        <taxon>Pterygota</taxon>
        <taxon>Neoptera</taxon>
        <taxon>Endopterygota</taxon>
        <taxon>Lepidoptera</taxon>
        <taxon>Glossata</taxon>
        <taxon>Ditrysia</taxon>
        <taxon>Geometroidea</taxon>
        <taxon>Geometridae</taxon>
        <taxon>Larentiinae</taxon>
        <taxon>Operophtera</taxon>
    </lineage>
</organism>
<keyword evidence="3" id="KW-0393">Immunoglobulin domain</keyword>
<comment type="caution">
    <text evidence="5">The sequence shown here is derived from an EMBL/GenBank/DDBJ whole genome shotgun (WGS) entry which is preliminary data.</text>
</comment>
<keyword evidence="1" id="KW-0677">Repeat</keyword>
<dbReference type="Gene3D" id="2.60.40.10">
    <property type="entry name" value="Immunoglobulins"/>
    <property type="match status" value="2"/>
</dbReference>
<evidence type="ECO:0000256" key="2">
    <source>
        <dbReference type="ARBA" id="ARBA00023157"/>
    </source>
</evidence>
<name>A0A0L7LAR0_OPEBR</name>
<evidence type="ECO:0000313" key="6">
    <source>
        <dbReference type="Proteomes" id="UP000037510"/>
    </source>
</evidence>
<keyword evidence="2" id="KW-1015">Disulfide bond</keyword>
<dbReference type="SMART" id="SM00409">
    <property type="entry name" value="IG"/>
    <property type="match status" value="2"/>
</dbReference>
<dbReference type="InterPro" id="IPR003599">
    <property type="entry name" value="Ig_sub"/>
</dbReference>
<feature type="domain" description="Ig-like" evidence="4">
    <location>
        <begin position="83"/>
        <end position="166"/>
    </location>
</feature>
<dbReference type="InterPro" id="IPR007110">
    <property type="entry name" value="Ig-like_dom"/>
</dbReference>
<dbReference type="InterPro" id="IPR013783">
    <property type="entry name" value="Ig-like_fold"/>
</dbReference>
<dbReference type="AlphaFoldDB" id="A0A0L7LAR0"/>
<dbReference type="STRING" id="104452.A0A0L7LAR0"/>
<dbReference type="PANTHER" id="PTHR12231:SF253">
    <property type="entry name" value="DPR-INTERACTING PROTEIN ETA, ISOFORM B-RELATED"/>
    <property type="match status" value="1"/>
</dbReference>
<dbReference type="FunFam" id="2.60.40.10:FF:000376">
    <property type="entry name" value="CLUMA_CG000981, isoform A"/>
    <property type="match status" value="1"/>
</dbReference>
<dbReference type="InterPro" id="IPR036179">
    <property type="entry name" value="Ig-like_dom_sf"/>
</dbReference>
<proteinExistence type="predicted"/>
<dbReference type="PROSITE" id="PS50835">
    <property type="entry name" value="IG_LIKE"/>
    <property type="match status" value="2"/>
</dbReference>
<dbReference type="PANTHER" id="PTHR12231">
    <property type="entry name" value="CTX-RELATED TYPE I TRANSMEMBRANE PROTEIN"/>
    <property type="match status" value="1"/>
</dbReference>
<evidence type="ECO:0000256" key="3">
    <source>
        <dbReference type="ARBA" id="ARBA00023319"/>
    </source>
</evidence>
<dbReference type="Proteomes" id="UP000037510">
    <property type="component" value="Unassembled WGS sequence"/>
</dbReference>
<dbReference type="InterPro" id="IPR051170">
    <property type="entry name" value="Neural/epithelial_adhesion"/>
</dbReference>
<feature type="domain" description="Ig-like" evidence="4">
    <location>
        <begin position="3"/>
        <end position="67"/>
    </location>
</feature>
<gene>
    <name evidence="5" type="ORF">OBRU01_11612</name>
</gene>
<evidence type="ECO:0000259" key="4">
    <source>
        <dbReference type="PROSITE" id="PS50835"/>
    </source>
</evidence>
<reference evidence="5 6" key="1">
    <citation type="journal article" date="2015" name="Genome Biol. Evol.">
        <title>The genome of winter moth (Operophtera brumata) provides a genomic perspective on sexual dimorphism and phenology.</title>
        <authorList>
            <person name="Derks M.F."/>
            <person name="Smit S."/>
            <person name="Salis L."/>
            <person name="Schijlen E."/>
            <person name="Bossers A."/>
            <person name="Mateman C."/>
            <person name="Pijl A.S."/>
            <person name="de Ridder D."/>
            <person name="Groenen M.A."/>
            <person name="Visser M.E."/>
            <person name="Megens H.J."/>
        </authorList>
    </citation>
    <scope>NUCLEOTIDE SEQUENCE [LARGE SCALE GENOMIC DNA]</scope>
    <source>
        <strain evidence="5">WM2013NL</strain>
        <tissue evidence="5">Head and thorax</tissue>
    </source>
</reference>
<sequence length="202" mass="23298">MYPRFAEPIPNVTVTVGRDALLACVVDNLRGFKNARISLSYNDHRSWYLHVKNVQEVDRGWYMCQVNTDPMRSRKGYLQVVVPPMLSIPNQLEGAYIGQDVTLECHTEAYPSSINYWTTDRGDMIISGGKYEAFPMDSGYNKFMMLKIRNITKDDFGFYKCIAKNSLGETDGIIKLDGNLYFTCFMFNLINFVWYSTQLRSL</sequence>
<evidence type="ECO:0000256" key="1">
    <source>
        <dbReference type="ARBA" id="ARBA00022737"/>
    </source>
</evidence>
<keyword evidence="6" id="KW-1185">Reference proteome</keyword>
<evidence type="ECO:0000313" key="5">
    <source>
        <dbReference type="EMBL" id="KOB72489.1"/>
    </source>
</evidence>
<dbReference type="GO" id="GO:0043005">
    <property type="term" value="C:neuron projection"/>
    <property type="evidence" value="ECO:0007669"/>
    <property type="project" value="TreeGrafter"/>
</dbReference>
<dbReference type="EMBL" id="JTDY01001941">
    <property type="protein sequence ID" value="KOB72489.1"/>
    <property type="molecule type" value="Genomic_DNA"/>
</dbReference>
<protein>
    <submittedName>
        <fullName evidence="5">Putative neural cell adhesion molecule l1</fullName>
    </submittedName>
</protein>
<dbReference type="Pfam" id="PF13927">
    <property type="entry name" value="Ig_3"/>
    <property type="match status" value="1"/>
</dbReference>
<dbReference type="SUPFAM" id="SSF48726">
    <property type="entry name" value="Immunoglobulin"/>
    <property type="match status" value="2"/>
</dbReference>
<accession>A0A0L7LAR0</accession>